<evidence type="ECO:0000313" key="3">
    <source>
        <dbReference type="Proteomes" id="UP000002051"/>
    </source>
</evidence>
<evidence type="ECO:0000313" key="1">
    <source>
        <dbReference type="EMBL" id="AES80316.1"/>
    </source>
</evidence>
<accession>G7KQI8</accession>
<name>G7KQI8_MEDTR</name>
<organism evidence="1 3">
    <name type="scientific">Medicago truncatula</name>
    <name type="common">Barrel medic</name>
    <name type="synonym">Medicago tribuloides</name>
    <dbReference type="NCBI Taxonomy" id="3880"/>
    <lineage>
        <taxon>Eukaryota</taxon>
        <taxon>Viridiplantae</taxon>
        <taxon>Streptophyta</taxon>
        <taxon>Embryophyta</taxon>
        <taxon>Tracheophyta</taxon>
        <taxon>Spermatophyta</taxon>
        <taxon>Magnoliopsida</taxon>
        <taxon>eudicotyledons</taxon>
        <taxon>Gunneridae</taxon>
        <taxon>Pentapetalae</taxon>
        <taxon>rosids</taxon>
        <taxon>fabids</taxon>
        <taxon>Fabales</taxon>
        <taxon>Fabaceae</taxon>
        <taxon>Papilionoideae</taxon>
        <taxon>50 kb inversion clade</taxon>
        <taxon>NPAAA clade</taxon>
        <taxon>Hologalegina</taxon>
        <taxon>IRL clade</taxon>
        <taxon>Trifolieae</taxon>
        <taxon>Medicago</taxon>
    </lineage>
</organism>
<reference evidence="2" key="3">
    <citation type="submission" date="2015-04" db="UniProtKB">
        <authorList>
            <consortium name="EnsemblPlants"/>
        </authorList>
    </citation>
    <scope>IDENTIFICATION</scope>
    <source>
        <strain evidence="2">cv. Jemalong A17</strain>
    </source>
</reference>
<protein>
    <submittedName>
        <fullName evidence="1 2">Uncharacterized protein</fullName>
    </submittedName>
</protein>
<keyword evidence="3" id="KW-1185">Reference proteome</keyword>
<dbReference type="Proteomes" id="UP000002051">
    <property type="component" value="Unassembled WGS sequence"/>
</dbReference>
<gene>
    <name evidence="1" type="ordered locus">MTR_7g079240</name>
</gene>
<reference evidence="1 3" key="1">
    <citation type="journal article" date="2011" name="Nature">
        <title>The Medicago genome provides insight into the evolution of rhizobial symbioses.</title>
        <authorList>
            <person name="Young N.D."/>
            <person name="Debelle F."/>
            <person name="Oldroyd G.E."/>
            <person name="Geurts R."/>
            <person name="Cannon S.B."/>
            <person name="Udvardi M.K."/>
            <person name="Benedito V.A."/>
            <person name="Mayer K.F."/>
            <person name="Gouzy J."/>
            <person name="Schoof H."/>
            <person name="Van de Peer Y."/>
            <person name="Proost S."/>
            <person name="Cook D.R."/>
            <person name="Meyers B.C."/>
            <person name="Spannagl M."/>
            <person name="Cheung F."/>
            <person name="De Mita S."/>
            <person name="Krishnakumar V."/>
            <person name="Gundlach H."/>
            <person name="Zhou S."/>
            <person name="Mudge J."/>
            <person name="Bharti A.K."/>
            <person name="Murray J.D."/>
            <person name="Naoumkina M.A."/>
            <person name="Rosen B."/>
            <person name="Silverstein K.A."/>
            <person name="Tang H."/>
            <person name="Rombauts S."/>
            <person name="Zhao P.X."/>
            <person name="Zhou P."/>
            <person name="Barbe V."/>
            <person name="Bardou P."/>
            <person name="Bechner M."/>
            <person name="Bellec A."/>
            <person name="Berger A."/>
            <person name="Berges H."/>
            <person name="Bidwell S."/>
            <person name="Bisseling T."/>
            <person name="Choisne N."/>
            <person name="Couloux A."/>
            <person name="Denny R."/>
            <person name="Deshpande S."/>
            <person name="Dai X."/>
            <person name="Doyle J.J."/>
            <person name="Dudez A.M."/>
            <person name="Farmer A.D."/>
            <person name="Fouteau S."/>
            <person name="Franken C."/>
            <person name="Gibelin C."/>
            <person name="Gish J."/>
            <person name="Goldstein S."/>
            <person name="Gonzalez A.J."/>
            <person name="Green P.J."/>
            <person name="Hallab A."/>
            <person name="Hartog M."/>
            <person name="Hua A."/>
            <person name="Humphray S.J."/>
            <person name="Jeong D.H."/>
            <person name="Jing Y."/>
            <person name="Jocker A."/>
            <person name="Kenton S.M."/>
            <person name="Kim D.J."/>
            <person name="Klee K."/>
            <person name="Lai H."/>
            <person name="Lang C."/>
            <person name="Lin S."/>
            <person name="Macmil S.L."/>
            <person name="Magdelenat G."/>
            <person name="Matthews L."/>
            <person name="McCorrison J."/>
            <person name="Monaghan E.L."/>
            <person name="Mun J.H."/>
            <person name="Najar F.Z."/>
            <person name="Nicholson C."/>
            <person name="Noirot C."/>
            <person name="O'Bleness M."/>
            <person name="Paule C.R."/>
            <person name="Poulain J."/>
            <person name="Prion F."/>
            <person name="Qin B."/>
            <person name="Qu C."/>
            <person name="Retzel E.F."/>
            <person name="Riddle C."/>
            <person name="Sallet E."/>
            <person name="Samain S."/>
            <person name="Samson N."/>
            <person name="Sanders I."/>
            <person name="Saurat O."/>
            <person name="Scarpelli C."/>
            <person name="Schiex T."/>
            <person name="Segurens B."/>
            <person name="Severin A.J."/>
            <person name="Sherrier D.J."/>
            <person name="Shi R."/>
            <person name="Sims S."/>
            <person name="Singer S.R."/>
            <person name="Sinharoy S."/>
            <person name="Sterck L."/>
            <person name="Viollet A."/>
            <person name="Wang B.B."/>
            <person name="Wang K."/>
            <person name="Wang M."/>
            <person name="Wang X."/>
            <person name="Warfsmann J."/>
            <person name="Weissenbach J."/>
            <person name="White D.D."/>
            <person name="White J.D."/>
            <person name="Wiley G.B."/>
            <person name="Wincker P."/>
            <person name="Xing Y."/>
            <person name="Yang L."/>
            <person name="Yao Z."/>
            <person name="Ying F."/>
            <person name="Zhai J."/>
            <person name="Zhou L."/>
            <person name="Zuber A."/>
            <person name="Denarie J."/>
            <person name="Dixon R.A."/>
            <person name="May G.D."/>
            <person name="Schwartz D.C."/>
            <person name="Rogers J."/>
            <person name="Quetier F."/>
            <person name="Town C.D."/>
            <person name="Roe B.A."/>
        </authorList>
    </citation>
    <scope>NUCLEOTIDE SEQUENCE [LARGE SCALE GENOMIC DNA]</scope>
    <source>
        <strain evidence="1">A17</strain>
        <strain evidence="2 3">cv. Jemalong A17</strain>
    </source>
</reference>
<proteinExistence type="predicted"/>
<dbReference type="AlphaFoldDB" id="G7KQI8"/>
<dbReference type="HOGENOM" id="CLU_2779731_0_0_1"/>
<dbReference type="EMBL" id="CM001223">
    <property type="protein sequence ID" value="AES80316.1"/>
    <property type="molecule type" value="Genomic_DNA"/>
</dbReference>
<dbReference type="PaxDb" id="3880-AES80316"/>
<reference evidence="1 3" key="2">
    <citation type="journal article" date="2014" name="BMC Genomics">
        <title>An improved genome release (version Mt4.0) for the model legume Medicago truncatula.</title>
        <authorList>
            <person name="Tang H."/>
            <person name="Krishnakumar V."/>
            <person name="Bidwell S."/>
            <person name="Rosen B."/>
            <person name="Chan A."/>
            <person name="Zhou S."/>
            <person name="Gentzbittel L."/>
            <person name="Childs K.L."/>
            <person name="Yandell M."/>
            <person name="Gundlach H."/>
            <person name="Mayer K.F."/>
            <person name="Schwartz D.C."/>
            <person name="Town C.D."/>
        </authorList>
    </citation>
    <scope>GENOME REANNOTATION</scope>
    <source>
        <strain evidence="2 3">cv. Jemalong A17</strain>
    </source>
</reference>
<evidence type="ECO:0000313" key="2">
    <source>
        <dbReference type="EnsemblPlants" id="AES80316"/>
    </source>
</evidence>
<dbReference type="EnsemblPlants" id="AES80316">
    <property type="protein sequence ID" value="AES80316"/>
    <property type="gene ID" value="MTR_7g079240"/>
</dbReference>
<sequence>MADRVSFKSHLNIGFIEMFMRPVWRMGRRSSNNKSALGLLVRHGDKSFRNQTLNLEPYVGPIFKRQVSL</sequence>